<dbReference type="HOGENOM" id="CLU_016083_0_0_7"/>
<organism evidence="10 11">
    <name type="scientific">Bilophila wadsworthia (strain 3_1_6)</name>
    <dbReference type="NCBI Taxonomy" id="563192"/>
    <lineage>
        <taxon>Bacteria</taxon>
        <taxon>Pseudomonadati</taxon>
        <taxon>Thermodesulfobacteriota</taxon>
        <taxon>Desulfovibrionia</taxon>
        <taxon>Desulfovibrionales</taxon>
        <taxon>Desulfovibrionaceae</taxon>
        <taxon>Bilophila</taxon>
    </lineage>
</organism>
<dbReference type="InterPro" id="IPR043128">
    <property type="entry name" value="Rev_trsase/Diguanyl_cyclase"/>
</dbReference>
<dbReference type="Gene3D" id="3.30.450.20">
    <property type="entry name" value="PAS domain"/>
    <property type="match status" value="4"/>
</dbReference>
<dbReference type="NCBIfam" id="TIGR00229">
    <property type="entry name" value="sensory_box"/>
    <property type="match status" value="2"/>
</dbReference>
<dbReference type="InterPro" id="IPR000160">
    <property type="entry name" value="GGDEF_dom"/>
</dbReference>
<evidence type="ECO:0000256" key="2">
    <source>
        <dbReference type="ARBA" id="ARBA00022475"/>
    </source>
</evidence>
<evidence type="ECO:0000256" key="6">
    <source>
        <dbReference type="SAM" id="Phobius"/>
    </source>
</evidence>
<dbReference type="PANTHER" id="PTHR44757:SF2">
    <property type="entry name" value="BIOFILM ARCHITECTURE MAINTENANCE PROTEIN MBAA"/>
    <property type="match status" value="1"/>
</dbReference>
<protein>
    <submittedName>
        <fullName evidence="10">Diguanylate cyclase (GGDEF) domain-containing protein</fullName>
    </submittedName>
</protein>
<dbReference type="InterPro" id="IPR029787">
    <property type="entry name" value="Nucleotide_cyclase"/>
</dbReference>
<feature type="transmembrane region" description="Helical" evidence="6">
    <location>
        <begin position="12"/>
        <end position="31"/>
    </location>
</feature>
<dbReference type="InterPro" id="IPR013655">
    <property type="entry name" value="PAS_fold_3"/>
</dbReference>
<dbReference type="InterPro" id="IPR033479">
    <property type="entry name" value="dCache_1"/>
</dbReference>
<evidence type="ECO:0000313" key="10">
    <source>
        <dbReference type="EMBL" id="EFV45739.1"/>
    </source>
</evidence>
<dbReference type="InterPro" id="IPR000014">
    <property type="entry name" value="PAS"/>
</dbReference>
<dbReference type="NCBIfam" id="TIGR00254">
    <property type="entry name" value="GGDEF"/>
    <property type="match status" value="1"/>
</dbReference>
<evidence type="ECO:0000259" key="8">
    <source>
        <dbReference type="PROSITE" id="PS50113"/>
    </source>
</evidence>
<name>E5Y2S0_BILW3</name>
<dbReference type="eggNOG" id="COG2199">
    <property type="taxonomic scope" value="Bacteria"/>
</dbReference>
<proteinExistence type="predicted"/>
<gene>
    <name evidence="10" type="ORF">HMPREF0179_00513</name>
</gene>
<dbReference type="CDD" id="cd00130">
    <property type="entry name" value="PAS"/>
    <property type="match status" value="2"/>
</dbReference>
<dbReference type="PROSITE" id="PS50112">
    <property type="entry name" value="PAS"/>
    <property type="match status" value="1"/>
</dbReference>
<reference evidence="10 11" key="1">
    <citation type="submission" date="2010-10" db="EMBL/GenBank/DDBJ databases">
        <authorList>
            <consortium name="The Broad Institute Genome Sequencing Platform"/>
            <person name="Ward D."/>
            <person name="Earl A."/>
            <person name="Feldgarden M."/>
            <person name="Young S.K."/>
            <person name="Gargeya S."/>
            <person name="Zeng Q."/>
            <person name="Alvarado L."/>
            <person name="Berlin A."/>
            <person name="Bochicchio J."/>
            <person name="Chapman S.B."/>
            <person name="Chen Z."/>
            <person name="Freedman E."/>
            <person name="Gellesch M."/>
            <person name="Goldberg J."/>
            <person name="Griggs A."/>
            <person name="Gujja S."/>
            <person name="Heilman E."/>
            <person name="Heiman D."/>
            <person name="Howarth C."/>
            <person name="Mehta T."/>
            <person name="Neiman D."/>
            <person name="Pearson M."/>
            <person name="Roberts A."/>
            <person name="Saif S."/>
            <person name="Shea T."/>
            <person name="Shenoy N."/>
            <person name="Sisk P."/>
            <person name="Stolte C."/>
            <person name="Sykes S."/>
            <person name="White J."/>
            <person name="Yandava C."/>
            <person name="Allen-Vercoe E."/>
            <person name="Sibley C."/>
            <person name="Ambrose C.E."/>
            <person name="Strauss J."/>
            <person name="Daigneault M."/>
            <person name="Haas B."/>
            <person name="Nusbaum C."/>
            <person name="Birren B."/>
        </authorList>
    </citation>
    <scope>NUCLEOTIDE SEQUENCE [LARGE SCALE GENOMIC DNA]</scope>
    <source>
        <strain evidence="10 11">3_1_6</strain>
    </source>
</reference>
<dbReference type="SUPFAM" id="SSF55073">
    <property type="entry name" value="Nucleotide cyclase"/>
    <property type="match status" value="1"/>
</dbReference>
<keyword evidence="11" id="KW-1185">Reference proteome</keyword>
<dbReference type="InterPro" id="IPR035965">
    <property type="entry name" value="PAS-like_dom_sf"/>
</dbReference>
<dbReference type="SMART" id="SM00091">
    <property type="entry name" value="PAS"/>
    <property type="match status" value="2"/>
</dbReference>
<dbReference type="Pfam" id="PF02743">
    <property type="entry name" value="dCache_1"/>
    <property type="match status" value="1"/>
</dbReference>
<dbReference type="PROSITE" id="PS50113">
    <property type="entry name" value="PAC"/>
    <property type="match status" value="2"/>
</dbReference>
<feature type="domain" description="PAC" evidence="8">
    <location>
        <begin position="521"/>
        <end position="573"/>
    </location>
</feature>
<keyword evidence="3 6" id="KW-0812">Transmembrane</keyword>
<feature type="domain" description="PAC" evidence="8">
    <location>
        <begin position="395"/>
        <end position="446"/>
    </location>
</feature>
<dbReference type="CDD" id="cd01949">
    <property type="entry name" value="GGDEF"/>
    <property type="match status" value="1"/>
</dbReference>
<sequence length="733" mass="82465">MDQRELRGLRTYALYCIVAAALLAVVFLFYFSRTKQNIQEQAEAQLTEVTRQYANAIKADMRGNIQTVEALAHVFGELGQGNPETIIPLITGAVATLGLKRMGFVTLDGMAHTTDGLTFDARDRLYFKRALTASSTVAILLVDKTDNTPINVYVSPIVHKGKVLGALFATVQTDAFIMSIDDRLFNGSGQVLVTNNQGHILFRGRGPIPLARYNNITELIPTGVPPAPGNDIPDTFGSGGLFRYDGSPYYMAHSKLEITSTDWHIFSIVPEDTLTANVGTIQREVLYLMLFFIGLSMVFLWLVLRMQGRQAKRLRRAKQFLETVIENIPGGFFRYSNDEKQEFDYISEGFLKLLGHTRASFREAYGNRFDNLVHPEDRKRVLDSINSQIKHSDYDTVEYRVTKADGQILWLFDKAQLVRDENGRSWFYVIVMDITSLRNTQQELKISEERYRILTELSERIIFEHDLVTRCSYFSPRFKEKFGYDPAVDSASGSLSEYCIHAVDRPLYRRFVTQILSGHSAPAELRFLKQPSGFLWCRVQAVAIFDESGQPVRLVGEIEDIDAEKRDTERLRMKAQLDPLTGLYNASSARKRIEASLQQPPSVGMHVLAVIDVNHFKQINDTCGHLTGDHALIETARRLGSMLNEGDIAGRIGGDEFIALFRGVPSMGALEKRIDELRRGLSFPLPDGLSMSASIGIAAFPNDAADYTGLFRLADASMYADKRHRDEDEMKGN</sequence>
<reference evidence="10 11" key="2">
    <citation type="submission" date="2013-04" db="EMBL/GenBank/DDBJ databases">
        <title>The Genome Sequence of Bilophila wadsworthia 3_1_6.</title>
        <authorList>
            <consortium name="The Broad Institute Genomics Platform"/>
            <person name="Earl A."/>
            <person name="Ward D."/>
            <person name="Feldgarden M."/>
            <person name="Gevers D."/>
            <person name="Sibley C."/>
            <person name="Strauss J."/>
            <person name="Allen-Vercoe E."/>
            <person name="Walker B."/>
            <person name="Young S."/>
            <person name="Zeng Q."/>
            <person name="Gargeya S."/>
            <person name="Fitzgerald M."/>
            <person name="Haas B."/>
            <person name="Abouelleil A."/>
            <person name="Allen A.W."/>
            <person name="Alvarado L."/>
            <person name="Arachchi H.M."/>
            <person name="Berlin A.M."/>
            <person name="Chapman S.B."/>
            <person name="Gainer-Dewar J."/>
            <person name="Goldberg J."/>
            <person name="Griggs A."/>
            <person name="Gujja S."/>
            <person name="Hansen M."/>
            <person name="Howarth C."/>
            <person name="Imamovic A."/>
            <person name="Ireland A."/>
            <person name="Larimer J."/>
            <person name="McCowan C."/>
            <person name="Murphy C."/>
            <person name="Pearson M."/>
            <person name="Poon T.W."/>
            <person name="Priest M."/>
            <person name="Roberts A."/>
            <person name="Saif S."/>
            <person name="Shea T."/>
            <person name="Sisk P."/>
            <person name="Sykes S."/>
            <person name="Wortman J."/>
            <person name="Nusbaum C."/>
            <person name="Birren B."/>
        </authorList>
    </citation>
    <scope>NUCLEOTIDE SEQUENCE [LARGE SCALE GENOMIC DNA]</scope>
    <source>
        <strain evidence="10 11">3_1_6</strain>
    </source>
</reference>
<dbReference type="EMBL" id="ADCP02000002">
    <property type="protein sequence ID" value="EFV45739.1"/>
    <property type="molecule type" value="Genomic_DNA"/>
</dbReference>
<evidence type="ECO:0000256" key="4">
    <source>
        <dbReference type="ARBA" id="ARBA00022989"/>
    </source>
</evidence>
<dbReference type="InterPro" id="IPR000700">
    <property type="entry name" value="PAS-assoc_C"/>
</dbReference>
<dbReference type="GO" id="GO:0005886">
    <property type="term" value="C:plasma membrane"/>
    <property type="evidence" value="ECO:0007669"/>
    <property type="project" value="UniProtKB-SubCell"/>
</dbReference>
<dbReference type="Pfam" id="PF00990">
    <property type="entry name" value="GGDEF"/>
    <property type="match status" value="1"/>
</dbReference>
<keyword evidence="2" id="KW-1003">Cell membrane</keyword>
<evidence type="ECO:0000256" key="1">
    <source>
        <dbReference type="ARBA" id="ARBA00004651"/>
    </source>
</evidence>
<evidence type="ECO:0000256" key="5">
    <source>
        <dbReference type="ARBA" id="ARBA00023136"/>
    </source>
</evidence>
<keyword evidence="4 6" id="KW-1133">Transmembrane helix</keyword>
<dbReference type="GeneID" id="78086717"/>
<feature type="domain" description="GGDEF" evidence="9">
    <location>
        <begin position="604"/>
        <end position="733"/>
    </location>
</feature>
<comment type="subcellular location">
    <subcellularLocation>
        <location evidence="1">Cell membrane</location>
        <topology evidence="1">Multi-pass membrane protein</topology>
    </subcellularLocation>
</comment>
<dbReference type="SUPFAM" id="SSF55785">
    <property type="entry name" value="PYP-like sensor domain (PAS domain)"/>
    <property type="match status" value="2"/>
</dbReference>
<dbReference type="AlphaFoldDB" id="E5Y2S0"/>
<dbReference type="Gene3D" id="3.30.70.270">
    <property type="match status" value="1"/>
</dbReference>
<accession>E5Y2S0</accession>
<evidence type="ECO:0000313" key="11">
    <source>
        <dbReference type="Proteomes" id="UP000006034"/>
    </source>
</evidence>
<dbReference type="RefSeq" id="WP_005024708.1">
    <property type="nucleotide sequence ID" value="NZ_KE150239.1"/>
</dbReference>
<evidence type="ECO:0000256" key="3">
    <source>
        <dbReference type="ARBA" id="ARBA00022692"/>
    </source>
</evidence>
<dbReference type="InterPro" id="IPR001610">
    <property type="entry name" value="PAC"/>
</dbReference>
<dbReference type="InterPro" id="IPR052155">
    <property type="entry name" value="Biofilm_reg_signaling"/>
</dbReference>
<keyword evidence="5 6" id="KW-0472">Membrane</keyword>
<comment type="caution">
    <text evidence="10">The sequence shown here is derived from an EMBL/GenBank/DDBJ whole genome shotgun (WGS) entry which is preliminary data.</text>
</comment>
<feature type="transmembrane region" description="Helical" evidence="6">
    <location>
        <begin position="285"/>
        <end position="304"/>
    </location>
</feature>
<dbReference type="Proteomes" id="UP000006034">
    <property type="component" value="Unassembled WGS sequence"/>
</dbReference>
<dbReference type="OrthoDB" id="23692at2"/>
<evidence type="ECO:0000259" key="9">
    <source>
        <dbReference type="PROSITE" id="PS50887"/>
    </source>
</evidence>
<dbReference type="SMART" id="SM00086">
    <property type="entry name" value="PAC"/>
    <property type="match status" value="2"/>
</dbReference>
<feature type="domain" description="PAS" evidence="7">
    <location>
        <begin position="317"/>
        <end position="392"/>
    </location>
</feature>
<dbReference type="Pfam" id="PF08447">
    <property type="entry name" value="PAS_3"/>
    <property type="match status" value="2"/>
</dbReference>
<evidence type="ECO:0000259" key="7">
    <source>
        <dbReference type="PROSITE" id="PS50112"/>
    </source>
</evidence>
<dbReference type="STRING" id="563192.HMPREF0179_00513"/>
<dbReference type="PROSITE" id="PS50887">
    <property type="entry name" value="GGDEF"/>
    <property type="match status" value="1"/>
</dbReference>
<dbReference type="PANTHER" id="PTHR44757">
    <property type="entry name" value="DIGUANYLATE CYCLASE DGCP"/>
    <property type="match status" value="1"/>
</dbReference>
<dbReference type="SMART" id="SM00267">
    <property type="entry name" value="GGDEF"/>
    <property type="match status" value="1"/>
</dbReference>